<feature type="active site" description="Proton donor" evidence="5">
    <location>
        <position position="123"/>
    </location>
</feature>
<dbReference type="Proteomes" id="UP000234271">
    <property type="component" value="Chromosome"/>
</dbReference>
<dbReference type="EMBL" id="CP018889">
    <property type="protein sequence ID" value="AUI69798.1"/>
    <property type="molecule type" value="Genomic_DNA"/>
</dbReference>
<keyword evidence="3 5" id="KW-0808">Transferase</keyword>
<dbReference type="Gene3D" id="3.40.630.30">
    <property type="match status" value="1"/>
</dbReference>
<evidence type="ECO:0000313" key="7">
    <source>
        <dbReference type="EMBL" id="AUI69798.1"/>
    </source>
</evidence>
<reference evidence="8" key="1">
    <citation type="submission" date="2016-12" db="EMBL/GenBank/DDBJ databases">
        <title>Complete Genome Sequence of Beggiatoa leptomitiformis D-401.</title>
        <authorList>
            <person name="Fomenkov A."/>
            <person name="Vincze T."/>
            <person name="Grabovich M."/>
            <person name="Anton B.P."/>
            <person name="Dubinina G."/>
            <person name="Orlova M."/>
            <person name="Belousova E."/>
            <person name="Roberts R.J."/>
        </authorList>
    </citation>
    <scope>NUCLEOTIDE SEQUENCE [LARGE SCALE GENOMIC DNA]</scope>
    <source>
        <strain evidence="8">D-401</strain>
    </source>
</reference>
<dbReference type="RefSeq" id="WP_062152312.1">
    <property type="nucleotide sequence ID" value="NZ_CP012373.2"/>
</dbReference>
<dbReference type="InterPro" id="IPR050680">
    <property type="entry name" value="YpeA/RimI_acetyltransf"/>
</dbReference>
<dbReference type="InterPro" id="IPR006464">
    <property type="entry name" value="AcTrfase_RimI/Ard1"/>
</dbReference>
<dbReference type="InterPro" id="IPR016181">
    <property type="entry name" value="Acyl_CoA_acyltransferase"/>
</dbReference>
<dbReference type="InterPro" id="IPR043690">
    <property type="entry name" value="RimI"/>
</dbReference>
<keyword evidence="7" id="KW-0689">Ribosomal protein</keyword>
<dbReference type="HAMAP" id="MF_02210">
    <property type="entry name" value="RimI"/>
    <property type="match status" value="1"/>
</dbReference>
<dbReference type="GO" id="GO:0005737">
    <property type="term" value="C:cytoplasm"/>
    <property type="evidence" value="ECO:0007669"/>
    <property type="project" value="UniProtKB-SubCell"/>
</dbReference>
<comment type="caution">
    <text evidence="5">Lacks conserved residue(s) required for the propagation of feature annotation.</text>
</comment>
<feature type="domain" description="N-acetyltransferase" evidence="6">
    <location>
        <begin position="10"/>
        <end position="156"/>
    </location>
</feature>
<evidence type="ECO:0000259" key="6">
    <source>
        <dbReference type="PROSITE" id="PS51186"/>
    </source>
</evidence>
<comment type="similarity">
    <text evidence="1 5">Belongs to the acetyltransferase family. RimI subfamily.</text>
</comment>
<comment type="catalytic activity">
    <reaction evidence="5">
        <text>N-terminal L-alanyl-[ribosomal protein bS18] + acetyl-CoA = N-terminal N(alpha)-acetyl-L-alanyl-[ribosomal protein bS18] + CoA + H(+)</text>
        <dbReference type="Rhea" id="RHEA:43756"/>
        <dbReference type="Rhea" id="RHEA-COMP:10676"/>
        <dbReference type="Rhea" id="RHEA-COMP:10677"/>
        <dbReference type="ChEBI" id="CHEBI:15378"/>
        <dbReference type="ChEBI" id="CHEBI:57287"/>
        <dbReference type="ChEBI" id="CHEBI:57288"/>
        <dbReference type="ChEBI" id="CHEBI:64718"/>
        <dbReference type="ChEBI" id="CHEBI:83683"/>
        <dbReference type="EC" id="2.3.1.266"/>
    </reaction>
</comment>
<feature type="binding site" evidence="5">
    <location>
        <position position="116"/>
    </location>
    <ligand>
        <name>acetyl-CoA</name>
        <dbReference type="ChEBI" id="CHEBI:57288"/>
    </ligand>
</feature>
<keyword evidence="2 5" id="KW-0963">Cytoplasm</keyword>
<evidence type="ECO:0000256" key="2">
    <source>
        <dbReference type="ARBA" id="ARBA00022490"/>
    </source>
</evidence>
<keyword evidence="4 5" id="KW-0012">Acyltransferase</keyword>
<dbReference type="NCBIfam" id="TIGR01575">
    <property type="entry name" value="rimI"/>
    <property type="match status" value="1"/>
</dbReference>
<dbReference type="STRING" id="288004.AL038_09680"/>
<dbReference type="InterPro" id="IPR000182">
    <property type="entry name" value="GNAT_dom"/>
</dbReference>
<dbReference type="KEGG" id="blep:AL038_09680"/>
<gene>
    <name evidence="5 7" type="primary">rimI</name>
    <name evidence="7" type="ORF">BLE401_14590</name>
</gene>
<dbReference type="SUPFAM" id="SSF55729">
    <property type="entry name" value="Acyl-CoA N-acyltransferases (Nat)"/>
    <property type="match status" value="1"/>
</dbReference>
<dbReference type="PANTHER" id="PTHR43420">
    <property type="entry name" value="ACETYLTRANSFERASE"/>
    <property type="match status" value="1"/>
</dbReference>
<evidence type="ECO:0000256" key="1">
    <source>
        <dbReference type="ARBA" id="ARBA00005395"/>
    </source>
</evidence>
<comment type="function">
    <text evidence="5">Acetylates the N-terminal alanine of ribosomal protein bS18.</text>
</comment>
<evidence type="ECO:0000256" key="5">
    <source>
        <dbReference type="HAMAP-Rule" id="MF_02210"/>
    </source>
</evidence>
<evidence type="ECO:0000256" key="3">
    <source>
        <dbReference type="ARBA" id="ARBA00022679"/>
    </source>
</evidence>
<dbReference type="GO" id="GO:0005840">
    <property type="term" value="C:ribosome"/>
    <property type="evidence" value="ECO:0007669"/>
    <property type="project" value="UniProtKB-KW"/>
</dbReference>
<sequence length="156" mass="18018">MSAVLQLSEFAIRPMQQIDITNIMLIETVAYTHPWTEGIFRDCLRVGYPAWVLEQNGILLGYALLSIVLDEAHILNLCIHPDYQRCGHGQRLLSHLFEIACQQHLKTMLLEVRASNTAAYRLYTMMGFIEVGIRKHYYPTDNIHIREHALILTKIL</sequence>
<dbReference type="EC" id="2.3.1.266" evidence="5"/>
<dbReference type="OrthoDB" id="9796919at2"/>
<name>A0A2N9YGZ7_9GAMM</name>
<keyword evidence="8" id="KW-1185">Reference proteome</keyword>
<organism evidence="7 8">
    <name type="scientific">Beggiatoa leptomitoformis</name>
    <dbReference type="NCBI Taxonomy" id="288004"/>
    <lineage>
        <taxon>Bacteria</taxon>
        <taxon>Pseudomonadati</taxon>
        <taxon>Pseudomonadota</taxon>
        <taxon>Gammaproteobacteria</taxon>
        <taxon>Thiotrichales</taxon>
        <taxon>Thiotrichaceae</taxon>
        <taxon>Beggiatoa</taxon>
    </lineage>
</organism>
<dbReference type="GO" id="GO:0008999">
    <property type="term" value="F:protein-N-terminal-alanine acetyltransferase activity"/>
    <property type="evidence" value="ECO:0007669"/>
    <property type="project" value="UniProtKB-UniRule"/>
</dbReference>
<protein>
    <recommendedName>
        <fullName evidence="5">[Ribosomal protein bS18]-alanine N-acetyltransferase</fullName>
        <ecNumber evidence="5">2.3.1.266</ecNumber>
    </recommendedName>
</protein>
<comment type="subcellular location">
    <subcellularLocation>
        <location evidence="5">Cytoplasm</location>
    </subcellularLocation>
</comment>
<dbReference type="PANTHER" id="PTHR43420:SF44">
    <property type="entry name" value="ACETYLTRANSFERASE YPEA"/>
    <property type="match status" value="1"/>
</dbReference>
<accession>A0A2N9YGZ7</accession>
<dbReference type="PROSITE" id="PS51186">
    <property type="entry name" value="GNAT"/>
    <property type="match status" value="1"/>
</dbReference>
<dbReference type="AlphaFoldDB" id="A0A2N9YGZ7"/>
<evidence type="ECO:0000256" key="4">
    <source>
        <dbReference type="ARBA" id="ARBA00023315"/>
    </source>
</evidence>
<proteinExistence type="inferred from homology"/>
<feature type="active site" description="Proton acceptor" evidence="5">
    <location>
        <position position="111"/>
    </location>
</feature>
<dbReference type="CDD" id="cd04301">
    <property type="entry name" value="NAT_SF"/>
    <property type="match status" value="1"/>
</dbReference>
<evidence type="ECO:0000313" key="8">
    <source>
        <dbReference type="Proteomes" id="UP000234271"/>
    </source>
</evidence>
<dbReference type="Pfam" id="PF00583">
    <property type="entry name" value="Acetyltransf_1"/>
    <property type="match status" value="1"/>
</dbReference>
<keyword evidence="7" id="KW-0687">Ribonucleoprotein</keyword>